<comment type="caution">
    <text evidence="2">The sequence shown here is derived from an EMBL/GenBank/DDBJ whole genome shotgun (WGS) entry which is preliminary data.</text>
</comment>
<reference evidence="2" key="1">
    <citation type="submission" date="2019-08" db="EMBL/GenBank/DDBJ databases">
        <authorList>
            <person name="Kucharzyk K."/>
            <person name="Murdoch R.W."/>
            <person name="Higgins S."/>
            <person name="Loffler F."/>
        </authorList>
    </citation>
    <scope>NUCLEOTIDE SEQUENCE</scope>
</reference>
<accession>A0A645GML6</accession>
<evidence type="ECO:0000313" key="2">
    <source>
        <dbReference type="EMBL" id="MPN28117.1"/>
    </source>
</evidence>
<keyword evidence="1" id="KW-0472">Membrane</keyword>
<evidence type="ECO:0000256" key="1">
    <source>
        <dbReference type="SAM" id="Phobius"/>
    </source>
</evidence>
<organism evidence="2">
    <name type="scientific">bioreactor metagenome</name>
    <dbReference type="NCBI Taxonomy" id="1076179"/>
    <lineage>
        <taxon>unclassified sequences</taxon>
        <taxon>metagenomes</taxon>
        <taxon>ecological metagenomes</taxon>
    </lineage>
</organism>
<name>A0A645GML6_9ZZZZ</name>
<keyword evidence="1" id="KW-0812">Transmembrane</keyword>
<keyword evidence="1" id="KW-1133">Transmembrane helix</keyword>
<sequence>MVYIANIKLSIKKLKLLFSMADCINDDTILKALNGNIFFNKNIYLLILIIGVYTTKLIVNIKKGKKDNNK</sequence>
<protein>
    <submittedName>
        <fullName evidence="2">Uncharacterized protein</fullName>
    </submittedName>
</protein>
<dbReference type="EMBL" id="VSSQ01078272">
    <property type="protein sequence ID" value="MPN28117.1"/>
    <property type="molecule type" value="Genomic_DNA"/>
</dbReference>
<proteinExistence type="predicted"/>
<gene>
    <name evidence="2" type="ORF">SDC9_175556</name>
</gene>
<feature type="transmembrane region" description="Helical" evidence="1">
    <location>
        <begin position="43"/>
        <end position="61"/>
    </location>
</feature>
<dbReference type="AlphaFoldDB" id="A0A645GML6"/>